<dbReference type="PANTHER" id="PTHR33476:SF7">
    <property type="entry name" value="EMB|CAB62613.1"/>
    <property type="match status" value="1"/>
</dbReference>
<evidence type="ECO:0000313" key="3">
    <source>
        <dbReference type="EMBL" id="KAL2321513.1"/>
    </source>
</evidence>
<sequence>MTSLAVPEEELEEKEEDKDEKEGDDLKRAMRERSWGTWDFTSPSIEQWVVKSKDLIKLSWKVEREKESNVSVSSYQEQLIVLQTFTLRPKRKKHLNCVEAAVCSGCHMPTSSSLVRTLHWSEPSIGKMDLWVVAAVAGAGCLAKYLNKLSKNGDSLSNWSSEHSSFENPECPAHPFCPQAGGDSLDRRVSYVNSQDAVLATELASNKGLDSEKVRPFMSCNDSDVLSVSNFDDIGHGNKQSSNVGGSCGFLLPDLSAGKWGHNPLGNQISHRTKHLFGHISRPSNSLESCLMAQLCKEHGKMEESISSSSTAMRSFLDSDGNRMTSRENEDDSLSGLIGIEECRLHREASKLKNESVLFGVPSLPNNRSFSDAKEMKFDAGNGRNGRLKPSSNVFIDATFLFSLGISFGIITSILENKREVDKLRELLVQTKKLAEDLQEELEMKDSMREMESHNDNYGSHGTCDHPVCDKELNGFSPEKHTDNSPITDHKKSHDQKEEESSESMSKIEAELEAELERLGLNMSESSPERPLSELVELDPDFAAVFAEGELQTDMIGRKEIVHSKLNEDTSGTMTPVNYAVSPHELNLRLHEVIQSRLEGRVQELEIALQNSERKLQFMESEHESHSRKCFSGCGQALSFTEGRNILTCNDCEPMTEPIVMNSSGKTPGTYDDTYYEEIIKIDDFEENSPSSIHNTDYNVDSHSHDLHVLGVQLFGANDLVTHSTVNEERLSRELSSGEVTMLEGLSSSNYELSDVTRDENSECDYELERQLIRQIVERTKKGSPVLQNARRILYSMDEDEH</sequence>
<dbReference type="Proteomes" id="UP001603857">
    <property type="component" value="Unassembled WGS sequence"/>
</dbReference>
<feature type="region of interest" description="Disordered" evidence="2">
    <location>
        <begin position="469"/>
        <end position="507"/>
    </location>
</feature>
<evidence type="ECO:0000256" key="2">
    <source>
        <dbReference type="SAM" id="MobiDB-lite"/>
    </source>
</evidence>
<evidence type="ECO:0000313" key="4">
    <source>
        <dbReference type="Proteomes" id="UP001603857"/>
    </source>
</evidence>
<proteinExistence type="predicted"/>
<feature type="region of interest" description="Disordered" evidence="2">
    <location>
        <begin position="1"/>
        <end position="28"/>
    </location>
</feature>
<evidence type="ECO:0000256" key="1">
    <source>
        <dbReference type="SAM" id="Coils"/>
    </source>
</evidence>
<dbReference type="InterPro" id="IPR040348">
    <property type="entry name" value="POLAR-like"/>
</dbReference>
<name>A0ABD1LDW0_9FABA</name>
<gene>
    <name evidence="3" type="ORF">Fmac_025892</name>
</gene>
<comment type="caution">
    <text evidence="3">The sequence shown here is derived from an EMBL/GenBank/DDBJ whole genome shotgun (WGS) entry which is preliminary data.</text>
</comment>
<feature type="compositionally biased region" description="Basic and acidic residues" evidence="2">
    <location>
        <begin position="469"/>
        <end position="499"/>
    </location>
</feature>
<feature type="compositionally biased region" description="Acidic residues" evidence="2">
    <location>
        <begin position="7"/>
        <end position="19"/>
    </location>
</feature>
<accession>A0ABD1LDW0</accession>
<organism evidence="3 4">
    <name type="scientific">Flemingia macrophylla</name>
    <dbReference type="NCBI Taxonomy" id="520843"/>
    <lineage>
        <taxon>Eukaryota</taxon>
        <taxon>Viridiplantae</taxon>
        <taxon>Streptophyta</taxon>
        <taxon>Embryophyta</taxon>
        <taxon>Tracheophyta</taxon>
        <taxon>Spermatophyta</taxon>
        <taxon>Magnoliopsida</taxon>
        <taxon>eudicotyledons</taxon>
        <taxon>Gunneridae</taxon>
        <taxon>Pentapetalae</taxon>
        <taxon>rosids</taxon>
        <taxon>fabids</taxon>
        <taxon>Fabales</taxon>
        <taxon>Fabaceae</taxon>
        <taxon>Papilionoideae</taxon>
        <taxon>50 kb inversion clade</taxon>
        <taxon>NPAAA clade</taxon>
        <taxon>indigoferoid/millettioid clade</taxon>
        <taxon>Phaseoleae</taxon>
        <taxon>Flemingia</taxon>
    </lineage>
</organism>
<protein>
    <submittedName>
        <fullName evidence="3">Uncharacterized protein</fullName>
    </submittedName>
</protein>
<reference evidence="3 4" key="1">
    <citation type="submission" date="2024-08" db="EMBL/GenBank/DDBJ databases">
        <title>Insights into the chromosomal genome structure of Flemingia macrophylla.</title>
        <authorList>
            <person name="Ding Y."/>
            <person name="Zhao Y."/>
            <person name="Bi W."/>
            <person name="Wu M."/>
            <person name="Zhao G."/>
            <person name="Gong Y."/>
            <person name="Li W."/>
            <person name="Zhang P."/>
        </authorList>
    </citation>
    <scope>NUCLEOTIDE SEQUENCE [LARGE SCALE GENOMIC DNA]</scope>
    <source>
        <strain evidence="3">DYQJB</strain>
        <tissue evidence="3">Leaf</tissue>
    </source>
</reference>
<feature type="coiled-coil region" evidence="1">
    <location>
        <begin position="595"/>
        <end position="629"/>
    </location>
</feature>
<dbReference type="EMBL" id="JBGMDY010000009">
    <property type="protein sequence ID" value="KAL2321513.1"/>
    <property type="molecule type" value="Genomic_DNA"/>
</dbReference>
<keyword evidence="1" id="KW-0175">Coiled coil</keyword>
<dbReference type="AlphaFoldDB" id="A0ABD1LDW0"/>
<keyword evidence="4" id="KW-1185">Reference proteome</keyword>
<dbReference type="PANTHER" id="PTHR33476">
    <property type="entry name" value="EMB|CAB62613.1"/>
    <property type="match status" value="1"/>
</dbReference>